<gene>
    <name evidence="2" type="ORF">IAQ69_04465</name>
</gene>
<protein>
    <recommendedName>
        <fullName evidence="4">Adhesin</fullName>
    </recommendedName>
</protein>
<reference evidence="2 3" key="1">
    <citation type="submission" date="2020-08" db="EMBL/GenBank/DDBJ databases">
        <title>Emergence of ISAba1-mediated novel tet(X) in Acinetobacter variabilis from a chicken farm.</title>
        <authorList>
            <person name="Peng K."/>
            <person name="Li R."/>
        </authorList>
    </citation>
    <scope>NUCLEOTIDE SEQUENCE [LARGE SCALE GENOMIC DNA]</scope>
    <source>
        <strain evidence="2 3">XM9F202-2</strain>
    </source>
</reference>
<name>A0A7T7WK33_9GAMM</name>
<evidence type="ECO:0008006" key="4">
    <source>
        <dbReference type="Google" id="ProtNLM"/>
    </source>
</evidence>
<feature type="region of interest" description="Disordered" evidence="1">
    <location>
        <begin position="19"/>
        <end position="42"/>
    </location>
</feature>
<dbReference type="PROSITE" id="PS51257">
    <property type="entry name" value="PROKAR_LIPOPROTEIN"/>
    <property type="match status" value="1"/>
</dbReference>
<dbReference type="AlphaFoldDB" id="A0A7T7WK33"/>
<proteinExistence type="predicted"/>
<accession>A0A7T7WK33</accession>
<evidence type="ECO:0000256" key="1">
    <source>
        <dbReference type="SAM" id="MobiDB-lite"/>
    </source>
</evidence>
<sequence length="394" mass="42007">MKKTLICLALAGLLTACGGSDNDRTEGSSPVPPTAPVGTETGVLTDGIISGVTYITSSGAEGVTNEKGEFKFNDGEKVKFLIGDVQLGQEIEAKERVTPLDLAQTENARTNLMVLLQSLDTDSNHDNGISISTEAANALLNKSLDFSKAPTAFATDVVSTGVVTTEKLITPEKAAENFQSTFYKDIAGTWEIGRNANSAVLIHILEDGRYALGQAEAADGDGTPGIETGELNWNATTSVISPRIIQDSNGEWGLSHPAGGKPYTLNYDGTTLILTEPGINTEYRLSRVKQSANGLVGAWRFSDTHLFAFFDTNYYFFLDTEGGDDCGWPGIEYGKFILSGNTLTTTEVLFDTNECGGLQDSSDGSKTIANINVSAETLILHPQGEGPVTLQRVR</sequence>
<dbReference type="EMBL" id="CP060811">
    <property type="protein sequence ID" value="QQN88935.1"/>
    <property type="molecule type" value="Genomic_DNA"/>
</dbReference>
<dbReference type="RefSeq" id="WP_180016817.1">
    <property type="nucleotide sequence ID" value="NZ_CP060811.1"/>
</dbReference>
<evidence type="ECO:0000313" key="3">
    <source>
        <dbReference type="Proteomes" id="UP000596079"/>
    </source>
</evidence>
<dbReference type="Proteomes" id="UP000596079">
    <property type="component" value="Chromosome"/>
</dbReference>
<organism evidence="2 3">
    <name type="scientific">Acinetobacter variabilis</name>
    <dbReference type="NCBI Taxonomy" id="70346"/>
    <lineage>
        <taxon>Bacteria</taxon>
        <taxon>Pseudomonadati</taxon>
        <taxon>Pseudomonadota</taxon>
        <taxon>Gammaproteobacteria</taxon>
        <taxon>Moraxellales</taxon>
        <taxon>Moraxellaceae</taxon>
        <taxon>Acinetobacter</taxon>
    </lineage>
</organism>
<evidence type="ECO:0000313" key="2">
    <source>
        <dbReference type="EMBL" id="QQN88935.1"/>
    </source>
</evidence>